<dbReference type="KEGG" id="psuu:Psuf_015930"/>
<dbReference type="RefSeq" id="WP_173155395.1">
    <property type="nucleotide sequence ID" value="NZ_AP022871.1"/>
</dbReference>
<keyword evidence="2" id="KW-0472">Membrane</keyword>
<keyword evidence="2" id="KW-0812">Transmembrane</keyword>
<name>A0A6F8YDZ4_9ACTN</name>
<feature type="transmembrane region" description="Helical" evidence="2">
    <location>
        <begin position="354"/>
        <end position="371"/>
    </location>
</feature>
<keyword evidence="3" id="KW-0732">Signal</keyword>
<evidence type="ECO:0008006" key="6">
    <source>
        <dbReference type="Google" id="ProtNLM"/>
    </source>
</evidence>
<feature type="transmembrane region" description="Helical" evidence="2">
    <location>
        <begin position="302"/>
        <end position="325"/>
    </location>
</feature>
<accession>A0A6F8YDZ4</accession>
<feature type="transmembrane region" description="Helical" evidence="2">
    <location>
        <begin position="440"/>
        <end position="459"/>
    </location>
</feature>
<proteinExistence type="predicted"/>
<keyword evidence="5" id="KW-1185">Reference proteome</keyword>
<reference evidence="4 5" key="2">
    <citation type="submission" date="2020-03" db="EMBL/GenBank/DDBJ databases">
        <authorList>
            <person name="Ichikawa N."/>
            <person name="Kimura A."/>
            <person name="Kitahashi Y."/>
            <person name="Uohara A."/>
        </authorList>
    </citation>
    <scope>NUCLEOTIDE SEQUENCE [LARGE SCALE GENOMIC DNA]</scope>
    <source>
        <strain evidence="4 5">NBRC 105367</strain>
    </source>
</reference>
<organism evidence="4 5">
    <name type="scientific">Phytohabitans suffuscus</name>
    <dbReference type="NCBI Taxonomy" id="624315"/>
    <lineage>
        <taxon>Bacteria</taxon>
        <taxon>Bacillati</taxon>
        <taxon>Actinomycetota</taxon>
        <taxon>Actinomycetes</taxon>
        <taxon>Micromonosporales</taxon>
        <taxon>Micromonosporaceae</taxon>
    </lineage>
</organism>
<sequence>MTSARPVRSRIATRAGLLFALLAVLLAAQPPAPVNAAPAKAPGDEFKWSVVPSSPKGPTVRSRFEYGLKAGEEVSDWVAVSNLGTKALKVSVYPTDAFNAPDGGFALLPASEQPKDVGAWITLPRDEYTVPVGKRVDIPFKLRIPGNAEPGDHIGGLIASATETTTNEQGQQVNVERRIAARVYLRVDGPAQPAAEITKVDVQYDNPVIPFGGGDLTVTYQVANTGNVRFGGKARIEVRGPLGIRVANSEVIDIPELLPDSEIRISRKLAGVFPAGRLDAQVTVNPQVEGTALSLTESRSMWAVPWLIVIVLLLVAGLLLSWFFWRRRNRRLAAAAELIGSPRADTVATARSRGVVLAAVALALAGAPGAMPAEVPRGLEPTAGVEIGVSIPPPTASPTTTVSPTASPTATASPSESPSPSPSPTDGTGGGGGDLPRTGLAIGAFVAVGAALVGGGAGLRMAARRRGSDS</sequence>
<feature type="signal peptide" evidence="3">
    <location>
        <begin position="1"/>
        <end position="36"/>
    </location>
</feature>
<dbReference type="AlphaFoldDB" id="A0A6F8YDZ4"/>
<dbReference type="EMBL" id="AP022871">
    <property type="protein sequence ID" value="BCB84280.1"/>
    <property type="molecule type" value="Genomic_DNA"/>
</dbReference>
<evidence type="ECO:0000256" key="2">
    <source>
        <dbReference type="SAM" id="Phobius"/>
    </source>
</evidence>
<gene>
    <name evidence="4" type="ORF">Psuf_015930</name>
</gene>
<reference evidence="4 5" key="1">
    <citation type="submission" date="2020-03" db="EMBL/GenBank/DDBJ databases">
        <title>Whole genome shotgun sequence of Phytohabitans suffuscus NBRC 105367.</title>
        <authorList>
            <person name="Komaki H."/>
            <person name="Tamura T."/>
        </authorList>
    </citation>
    <scope>NUCLEOTIDE SEQUENCE [LARGE SCALE GENOMIC DNA]</scope>
    <source>
        <strain evidence="4 5">NBRC 105367</strain>
    </source>
</reference>
<protein>
    <recommendedName>
        <fullName evidence="6">DUF916 domain-containing protein</fullName>
    </recommendedName>
</protein>
<feature type="region of interest" description="Disordered" evidence="1">
    <location>
        <begin position="384"/>
        <end position="436"/>
    </location>
</feature>
<dbReference type="Proteomes" id="UP000503011">
    <property type="component" value="Chromosome"/>
</dbReference>
<evidence type="ECO:0000256" key="1">
    <source>
        <dbReference type="SAM" id="MobiDB-lite"/>
    </source>
</evidence>
<keyword evidence="2" id="KW-1133">Transmembrane helix</keyword>
<feature type="compositionally biased region" description="Low complexity" evidence="1">
    <location>
        <begin position="397"/>
        <end position="416"/>
    </location>
</feature>
<feature type="chain" id="PRO_5026334160" description="DUF916 domain-containing protein" evidence="3">
    <location>
        <begin position="37"/>
        <end position="470"/>
    </location>
</feature>
<evidence type="ECO:0000313" key="4">
    <source>
        <dbReference type="EMBL" id="BCB84280.1"/>
    </source>
</evidence>
<evidence type="ECO:0000313" key="5">
    <source>
        <dbReference type="Proteomes" id="UP000503011"/>
    </source>
</evidence>
<evidence type="ECO:0000256" key="3">
    <source>
        <dbReference type="SAM" id="SignalP"/>
    </source>
</evidence>